<name>A0A7J7LBH1_9MAGN</name>
<proteinExistence type="predicted"/>
<evidence type="ECO:0000313" key="1">
    <source>
        <dbReference type="EMBL" id="KAF6139870.1"/>
    </source>
</evidence>
<comment type="caution">
    <text evidence="1">The sequence shown here is derived from an EMBL/GenBank/DDBJ whole genome shotgun (WGS) entry which is preliminary data.</text>
</comment>
<dbReference type="EMBL" id="JACGCM010002435">
    <property type="protein sequence ID" value="KAF6139870.1"/>
    <property type="molecule type" value="Genomic_DNA"/>
</dbReference>
<dbReference type="AlphaFoldDB" id="A0A7J7LBH1"/>
<gene>
    <name evidence="1" type="ORF">GIB67_009717</name>
</gene>
<organism evidence="1 2">
    <name type="scientific">Kingdonia uniflora</name>
    <dbReference type="NCBI Taxonomy" id="39325"/>
    <lineage>
        <taxon>Eukaryota</taxon>
        <taxon>Viridiplantae</taxon>
        <taxon>Streptophyta</taxon>
        <taxon>Embryophyta</taxon>
        <taxon>Tracheophyta</taxon>
        <taxon>Spermatophyta</taxon>
        <taxon>Magnoliopsida</taxon>
        <taxon>Ranunculales</taxon>
        <taxon>Circaeasteraceae</taxon>
        <taxon>Kingdonia</taxon>
    </lineage>
</organism>
<sequence length="180" mass="20382">MYHGRVSSRGGEGLEVRPIEITGKVGNVLVQTSCSEDEFERTLEVEAFVRMVAIAFVIGTIRLPMSDFDWERNTPYGVYLNVLAFEYARIAFAQSRFSIFRNSSRNFFVKASRVSVLDFLKLNNTSTLTSLSLLKANWAMKSYVGEIGDVDGCRVECALYIQHYAPRFGLERDDARRVGL</sequence>
<dbReference type="Proteomes" id="UP000541444">
    <property type="component" value="Unassembled WGS sequence"/>
</dbReference>
<reference evidence="1 2" key="1">
    <citation type="journal article" date="2020" name="IScience">
        <title>Genome Sequencing of the Endangered Kingdonia uniflora (Circaeasteraceae, Ranunculales) Reveals Potential Mechanisms of Evolutionary Specialization.</title>
        <authorList>
            <person name="Sun Y."/>
            <person name="Deng T."/>
            <person name="Zhang A."/>
            <person name="Moore M.J."/>
            <person name="Landis J.B."/>
            <person name="Lin N."/>
            <person name="Zhang H."/>
            <person name="Zhang X."/>
            <person name="Huang J."/>
            <person name="Zhang X."/>
            <person name="Sun H."/>
            <person name="Wang H."/>
        </authorList>
    </citation>
    <scope>NUCLEOTIDE SEQUENCE [LARGE SCALE GENOMIC DNA]</scope>
    <source>
        <strain evidence="1">TB1705</strain>
        <tissue evidence="1">Leaf</tissue>
    </source>
</reference>
<keyword evidence="2" id="KW-1185">Reference proteome</keyword>
<accession>A0A7J7LBH1</accession>
<protein>
    <submittedName>
        <fullName evidence="1">Uncharacterized protein</fullName>
    </submittedName>
</protein>
<evidence type="ECO:0000313" key="2">
    <source>
        <dbReference type="Proteomes" id="UP000541444"/>
    </source>
</evidence>